<protein>
    <recommendedName>
        <fullName evidence="2">ZNFX1 domain-containing protein</fullName>
    </recommendedName>
</protein>
<feature type="domain" description="ZNFX1" evidence="2">
    <location>
        <begin position="341"/>
        <end position="438"/>
    </location>
</feature>
<feature type="compositionally biased region" description="Basic residues" evidence="1">
    <location>
        <begin position="17"/>
        <end position="35"/>
    </location>
</feature>
<name>A0A914Y556_9BILA</name>
<dbReference type="Proteomes" id="UP000887577">
    <property type="component" value="Unplaced"/>
</dbReference>
<dbReference type="Pfam" id="PF25396">
    <property type="entry name" value="ZNFX1"/>
    <property type="match status" value="1"/>
</dbReference>
<sequence length="459" mass="53058">MDKKDDTDPSLNTRRNSNQRRTPKFRGNFHGHSNRVRGNFSSHWSHRGGGGGRFDGSNQHQKNENNHNNCPTFNDQFSNYGISYKKIEDICNDLDNHKILSGSSELLTAVQVESFYHRLNDLWPDIKKQSNFLRVIVATASTNQADLLNLTYEFVTKIFESKIIDTIVEKCICPLMYDTNMQKDSIYAEISFHTVKLLLLGFHLLPSKMDQHLPKVQNVITSLKHISLKEETVIQLERLEIALKDRHETKASLRLTTQTQKQKGKIFEGSTGEPPINFRHISVVPIPEDISHQYPPYLRAAKFLGKYDSDEQYLDIQFRLLREDLIRPLRKGIEGYRKGGKKESDLFVFNDVELGASTIDKKSGELISFAHITISKRMRWDKRLKFGSLVCLSSDDFQKVFLFATVIEREELAKGKVGLKFEEISKINTKWKYKMVESPAFFEAYKHVMMALQISFFVH</sequence>
<accession>A0A914Y556</accession>
<organism evidence="3 4">
    <name type="scientific">Panagrolaimus superbus</name>
    <dbReference type="NCBI Taxonomy" id="310955"/>
    <lineage>
        <taxon>Eukaryota</taxon>
        <taxon>Metazoa</taxon>
        <taxon>Ecdysozoa</taxon>
        <taxon>Nematoda</taxon>
        <taxon>Chromadorea</taxon>
        <taxon>Rhabditida</taxon>
        <taxon>Tylenchina</taxon>
        <taxon>Panagrolaimomorpha</taxon>
        <taxon>Panagrolaimoidea</taxon>
        <taxon>Panagrolaimidae</taxon>
        <taxon>Panagrolaimus</taxon>
    </lineage>
</organism>
<reference evidence="4" key="1">
    <citation type="submission" date="2022-11" db="UniProtKB">
        <authorList>
            <consortium name="WormBaseParasite"/>
        </authorList>
    </citation>
    <scope>IDENTIFICATION</scope>
</reference>
<dbReference type="AlphaFoldDB" id="A0A914Y556"/>
<feature type="region of interest" description="Disordered" evidence="1">
    <location>
        <begin position="1"/>
        <end position="71"/>
    </location>
</feature>
<evidence type="ECO:0000313" key="3">
    <source>
        <dbReference type="Proteomes" id="UP000887577"/>
    </source>
</evidence>
<evidence type="ECO:0000313" key="4">
    <source>
        <dbReference type="WBParaSite" id="PSU_v2.g1533.t1"/>
    </source>
</evidence>
<evidence type="ECO:0000256" key="1">
    <source>
        <dbReference type="SAM" id="MobiDB-lite"/>
    </source>
</evidence>
<dbReference type="WBParaSite" id="PSU_v2.g1533.t1">
    <property type="protein sequence ID" value="PSU_v2.g1533.t1"/>
    <property type="gene ID" value="PSU_v2.g1533"/>
</dbReference>
<keyword evidence="3" id="KW-1185">Reference proteome</keyword>
<proteinExistence type="predicted"/>
<dbReference type="InterPro" id="IPR057373">
    <property type="entry name" value="ZNFX1"/>
</dbReference>
<evidence type="ECO:0000259" key="2">
    <source>
        <dbReference type="Pfam" id="PF25396"/>
    </source>
</evidence>